<dbReference type="InterPro" id="IPR010979">
    <property type="entry name" value="Ribosomal_uS13-like_H2TH"/>
</dbReference>
<dbReference type="SMART" id="SM00898">
    <property type="entry name" value="Fapy_DNA_glyco"/>
    <property type="match status" value="1"/>
</dbReference>
<reference evidence="17 18" key="1">
    <citation type="submission" date="2016-10" db="EMBL/GenBank/DDBJ databases">
        <authorList>
            <person name="de Groot N.N."/>
        </authorList>
    </citation>
    <scope>NUCLEOTIDE SEQUENCE [LARGE SCALE GENOMIC DNA]</scope>
    <source>
        <strain evidence="17 18">DSM 25186</strain>
    </source>
</reference>
<dbReference type="SUPFAM" id="SSF57716">
    <property type="entry name" value="Glucocorticoid receptor-like (DNA-binding domain)"/>
    <property type="match status" value="1"/>
</dbReference>
<evidence type="ECO:0000259" key="15">
    <source>
        <dbReference type="PROSITE" id="PS51066"/>
    </source>
</evidence>
<dbReference type="GO" id="GO:0008534">
    <property type="term" value="F:oxidized purine nucleobase lesion DNA N-glycosylase activity"/>
    <property type="evidence" value="ECO:0007669"/>
    <property type="project" value="UniProtKB-EC"/>
</dbReference>
<dbReference type="GO" id="GO:0003684">
    <property type="term" value="F:damaged DNA binding"/>
    <property type="evidence" value="ECO:0007669"/>
    <property type="project" value="InterPro"/>
</dbReference>
<dbReference type="GO" id="GO:0008270">
    <property type="term" value="F:zinc ion binding"/>
    <property type="evidence" value="ECO:0007669"/>
    <property type="project" value="UniProtKB-KW"/>
</dbReference>
<evidence type="ECO:0000256" key="10">
    <source>
        <dbReference type="ARBA" id="ARBA00023204"/>
    </source>
</evidence>
<evidence type="ECO:0000256" key="12">
    <source>
        <dbReference type="ARBA" id="ARBA00023268"/>
    </source>
</evidence>
<dbReference type="Gene3D" id="3.20.190.10">
    <property type="entry name" value="MutM-like, N-terminal"/>
    <property type="match status" value="1"/>
</dbReference>
<accession>A0A1G9EM95</accession>
<keyword evidence="5" id="KW-0227">DNA damage</keyword>
<keyword evidence="8" id="KW-0862">Zinc</keyword>
<keyword evidence="7" id="KW-0378">Hydrolase</keyword>
<evidence type="ECO:0000256" key="1">
    <source>
        <dbReference type="ARBA" id="ARBA00001668"/>
    </source>
</evidence>
<evidence type="ECO:0000313" key="18">
    <source>
        <dbReference type="Proteomes" id="UP000198510"/>
    </source>
</evidence>
<dbReference type="AlphaFoldDB" id="A0A1G9EM95"/>
<feature type="domain" description="FPG-type" evidence="15">
    <location>
        <begin position="231"/>
        <end position="267"/>
    </location>
</feature>
<name>A0A1G9EM95_9BACT</name>
<dbReference type="InterPro" id="IPR035937">
    <property type="entry name" value="FPG_N"/>
</dbReference>
<dbReference type="InterPro" id="IPR015886">
    <property type="entry name" value="H2TH_FPG"/>
</dbReference>
<dbReference type="PANTHER" id="PTHR22993">
    <property type="entry name" value="FORMAMIDOPYRIMIDINE-DNA GLYCOSYLASE"/>
    <property type="match status" value="1"/>
</dbReference>
<dbReference type="Gene3D" id="1.10.8.50">
    <property type="match status" value="1"/>
</dbReference>
<evidence type="ECO:0000256" key="8">
    <source>
        <dbReference type="ARBA" id="ARBA00022833"/>
    </source>
</evidence>
<proteinExistence type="inferred from homology"/>
<comment type="catalytic activity">
    <reaction evidence="1">
        <text>Hydrolysis of DNA containing ring-opened 7-methylguanine residues, releasing 2,6-diamino-4-hydroxy-5-(N-methyl)formamidopyrimidine.</text>
        <dbReference type="EC" id="3.2.2.23"/>
    </reaction>
</comment>
<evidence type="ECO:0000256" key="7">
    <source>
        <dbReference type="ARBA" id="ARBA00022801"/>
    </source>
</evidence>
<evidence type="ECO:0000256" key="11">
    <source>
        <dbReference type="ARBA" id="ARBA00023239"/>
    </source>
</evidence>
<dbReference type="Pfam" id="PF06831">
    <property type="entry name" value="H2TH"/>
    <property type="match status" value="1"/>
</dbReference>
<feature type="domain" description="Formamidopyrimidine-DNA glycosylase catalytic" evidence="16">
    <location>
        <begin position="2"/>
        <end position="114"/>
    </location>
</feature>
<dbReference type="SUPFAM" id="SSF81624">
    <property type="entry name" value="N-terminal domain of MutM-like DNA repair proteins"/>
    <property type="match status" value="1"/>
</dbReference>
<dbReference type="GO" id="GO:0006284">
    <property type="term" value="P:base-excision repair"/>
    <property type="evidence" value="ECO:0007669"/>
    <property type="project" value="InterPro"/>
</dbReference>
<keyword evidence="9" id="KW-0238">DNA-binding</keyword>
<keyword evidence="4" id="KW-0479">Metal-binding</keyword>
<evidence type="ECO:0000256" key="3">
    <source>
        <dbReference type="ARBA" id="ARBA00009409"/>
    </source>
</evidence>
<keyword evidence="13" id="KW-0326">Glycosidase</keyword>
<dbReference type="Proteomes" id="UP000198510">
    <property type="component" value="Unassembled WGS sequence"/>
</dbReference>
<dbReference type="RefSeq" id="WP_089681769.1">
    <property type="nucleotide sequence ID" value="NZ_FNFO01000003.1"/>
</dbReference>
<dbReference type="PROSITE" id="PS51066">
    <property type="entry name" value="ZF_FPG_2"/>
    <property type="match status" value="1"/>
</dbReference>
<gene>
    <name evidence="17" type="ORF">SAMN05421823_103522</name>
</gene>
<keyword evidence="11" id="KW-0456">Lyase</keyword>
<evidence type="ECO:0000256" key="13">
    <source>
        <dbReference type="ARBA" id="ARBA00023295"/>
    </source>
</evidence>
<evidence type="ECO:0000256" key="4">
    <source>
        <dbReference type="ARBA" id="ARBA00022723"/>
    </source>
</evidence>
<dbReference type="GO" id="GO:0016829">
    <property type="term" value="F:lyase activity"/>
    <property type="evidence" value="ECO:0007669"/>
    <property type="project" value="UniProtKB-KW"/>
</dbReference>
<evidence type="ECO:0000259" key="16">
    <source>
        <dbReference type="PROSITE" id="PS51068"/>
    </source>
</evidence>
<dbReference type="InterPro" id="IPR010663">
    <property type="entry name" value="Znf_FPG/IleRS"/>
</dbReference>
<dbReference type="PANTHER" id="PTHR22993:SF9">
    <property type="entry name" value="FORMAMIDOPYRIMIDINE-DNA GLYCOSYLASE"/>
    <property type="match status" value="1"/>
</dbReference>
<dbReference type="STRING" id="1075417.SAMN05421823_103522"/>
<evidence type="ECO:0000256" key="5">
    <source>
        <dbReference type="ARBA" id="ARBA00022763"/>
    </source>
</evidence>
<keyword evidence="10" id="KW-0234">DNA repair</keyword>
<evidence type="ECO:0000313" key="17">
    <source>
        <dbReference type="EMBL" id="SDK77229.1"/>
    </source>
</evidence>
<comment type="cofactor">
    <cofactor evidence="2">
        <name>Zn(2+)</name>
        <dbReference type="ChEBI" id="CHEBI:29105"/>
    </cofactor>
</comment>
<dbReference type="Pfam" id="PF06827">
    <property type="entry name" value="zf-FPG_IleRS"/>
    <property type="match status" value="1"/>
</dbReference>
<dbReference type="InterPro" id="IPR012319">
    <property type="entry name" value="FPG_cat"/>
</dbReference>
<evidence type="ECO:0000256" key="6">
    <source>
        <dbReference type="ARBA" id="ARBA00022771"/>
    </source>
</evidence>
<comment type="similarity">
    <text evidence="3">Belongs to the FPG family.</text>
</comment>
<sequence length="268" mass="31097">MPELPEVEWLRRYAEETALQLPIEEVLIEPGYEARLAVAPEAMRAALVRQAFVATDRIGKYLFLHLDSGTVLMMHFGMTGWLQYYRDEPPRFARFQLEFENGYRLALTDPRKFARLDLTDSVEGYRQKKKLSHDALTMSADELWENLRRRKTMIKPALLDQRVAAGVGNWIVDEVLFQTHLHPETRVNELDEAQVRDLHQALQRILRVAIEHEADYATFPRGFLIKNRWVKDHERDGGAYTCPRCESPILYTQVGGRGTYYCPVCQGT</sequence>
<dbReference type="OrthoDB" id="9800855at2"/>
<evidence type="ECO:0000256" key="14">
    <source>
        <dbReference type="PROSITE-ProRule" id="PRU00391"/>
    </source>
</evidence>
<dbReference type="PROSITE" id="PS51068">
    <property type="entry name" value="FPG_CAT"/>
    <property type="match status" value="1"/>
</dbReference>
<organism evidence="17 18">
    <name type="scientific">Catalinimonas alkaloidigena</name>
    <dbReference type="NCBI Taxonomy" id="1075417"/>
    <lineage>
        <taxon>Bacteria</taxon>
        <taxon>Pseudomonadati</taxon>
        <taxon>Bacteroidota</taxon>
        <taxon>Cytophagia</taxon>
        <taxon>Cytophagales</taxon>
        <taxon>Catalimonadaceae</taxon>
        <taxon>Catalinimonas</taxon>
    </lineage>
</organism>
<evidence type="ECO:0000256" key="9">
    <source>
        <dbReference type="ARBA" id="ARBA00023125"/>
    </source>
</evidence>
<keyword evidence="12" id="KW-0511">Multifunctional enzyme</keyword>
<dbReference type="Pfam" id="PF01149">
    <property type="entry name" value="Fapy_DNA_glyco"/>
    <property type="match status" value="1"/>
</dbReference>
<protein>
    <submittedName>
        <fullName evidence="17">Formamidopyrimidine-DNA glycosylase</fullName>
    </submittedName>
</protein>
<keyword evidence="18" id="KW-1185">Reference proteome</keyword>
<dbReference type="SUPFAM" id="SSF46946">
    <property type="entry name" value="S13-like H2TH domain"/>
    <property type="match status" value="1"/>
</dbReference>
<dbReference type="SMART" id="SM01232">
    <property type="entry name" value="H2TH"/>
    <property type="match status" value="1"/>
</dbReference>
<dbReference type="EMBL" id="FNFO01000003">
    <property type="protein sequence ID" value="SDK77229.1"/>
    <property type="molecule type" value="Genomic_DNA"/>
</dbReference>
<keyword evidence="6 14" id="KW-0863">Zinc-finger</keyword>
<dbReference type="GO" id="GO:0003906">
    <property type="term" value="F:DNA-(apurinic or apyrimidinic site) endonuclease activity"/>
    <property type="evidence" value="ECO:0007669"/>
    <property type="project" value="InterPro"/>
</dbReference>
<dbReference type="InterPro" id="IPR000214">
    <property type="entry name" value="Znf_DNA_glyclase/AP_lyase"/>
</dbReference>
<evidence type="ECO:0000256" key="2">
    <source>
        <dbReference type="ARBA" id="ARBA00001947"/>
    </source>
</evidence>